<sequence length="200" mass="22123">MKNIIAAIKNWLISKYTALVQWAIEKLILAKPSANQHIRSILMFVGLTSFTVVVLLCVIHAYVIPQIAAIDIEKIKTESAALGQIRPFAIGAFFCVCLYPLSAMSKSHNKKKIFYFVFCMSAGVFGSINFLYAKSVTGICLFCLVMVSSILVILTIDALRVIYSWLLNDGGEDTGDQSVDIAKLTFVWGIIVFVFGIIIK</sequence>
<feature type="transmembrane region" description="Helical" evidence="1">
    <location>
        <begin position="41"/>
        <end position="64"/>
    </location>
</feature>
<evidence type="ECO:0000313" key="2">
    <source>
        <dbReference type="EMBL" id="BDR54404.1"/>
    </source>
</evidence>
<keyword evidence="1" id="KW-0472">Membrane</keyword>
<evidence type="ECO:0000256" key="1">
    <source>
        <dbReference type="SAM" id="Phobius"/>
    </source>
</evidence>
<reference evidence="2 3" key="1">
    <citation type="journal article" date="2023" name="Microbiol. Spectr.">
        <title>Symbiosis of Carpenter Bees with Uncharacterized Lactic Acid Bacteria Showing NAD Auxotrophy.</title>
        <authorList>
            <person name="Kawasaki S."/>
            <person name="Ozawa K."/>
            <person name="Mori T."/>
            <person name="Yamamoto A."/>
            <person name="Ito M."/>
            <person name="Ohkuma M."/>
            <person name="Sakamoto M."/>
            <person name="Matsutani M."/>
        </authorList>
    </citation>
    <scope>NUCLEOTIDE SEQUENCE [LARGE SCALE GENOMIC DNA]</scope>
    <source>
        <strain evidence="2 3">KimH</strain>
    </source>
</reference>
<dbReference type="RefSeq" id="WP_317643407.1">
    <property type="nucleotide sequence ID" value="NZ_AP026800.1"/>
</dbReference>
<keyword evidence="1" id="KW-1133">Transmembrane helix</keyword>
<feature type="transmembrane region" description="Helical" evidence="1">
    <location>
        <begin position="85"/>
        <end position="101"/>
    </location>
</feature>
<feature type="transmembrane region" description="Helical" evidence="1">
    <location>
        <begin position="139"/>
        <end position="161"/>
    </location>
</feature>
<keyword evidence="1" id="KW-0812">Transmembrane</keyword>
<feature type="transmembrane region" description="Helical" evidence="1">
    <location>
        <begin position="181"/>
        <end position="199"/>
    </location>
</feature>
<accession>A0ABM8BC31</accession>
<proteinExistence type="predicted"/>
<name>A0ABM8BC31_9BIFI</name>
<gene>
    <name evidence="2" type="ORF">KIMH_05150</name>
</gene>
<organism evidence="2 3">
    <name type="scientific">Bombiscardovia apis</name>
    <dbReference type="NCBI Taxonomy" id="2932182"/>
    <lineage>
        <taxon>Bacteria</taxon>
        <taxon>Bacillati</taxon>
        <taxon>Actinomycetota</taxon>
        <taxon>Actinomycetes</taxon>
        <taxon>Bifidobacteriales</taxon>
        <taxon>Bifidobacteriaceae</taxon>
        <taxon>Bombiscardovia</taxon>
    </lineage>
</organism>
<evidence type="ECO:0000313" key="3">
    <source>
        <dbReference type="Proteomes" id="UP001321748"/>
    </source>
</evidence>
<dbReference type="Proteomes" id="UP001321748">
    <property type="component" value="Chromosome"/>
</dbReference>
<dbReference type="EMBL" id="AP026800">
    <property type="protein sequence ID" value="BDR54404.1"/>
    <property type="molecule type" value="Genomic_DNA"/>
</dbReference>
<keyword evidence="3" id="KW-1185">Reference proteome</keyword>
<protein>
    <submittedName>
        <fullName evidence="2">Uncharacterized protein</fullName>
    </submittedName>
</protein>
<feature type="transmembrane region" description="Helical" evidence="1">
    <location>
        <begin position="113"/>
        <end position="132"/>
    </location>
</feature>